<evidence type="ECO:0000313" key="1">
    <source>
        <dbReference type="EMBL" id="ABF93090.1"/>
    </source>
</evidence>
<keyword evidence="2" id="KW-1185">Reference proteome</keyword>
<dbReference type="KEGG" id="mxa:MXAN_2934"/>
<organism evidence="1 2">
    <name type="scientific">Myxococcus xanthus (strain DK1622)</name>
    <dbReference type="NCBI Taxonomy" id="246197"/>
    <lineage>
        <taxon>Bacteria</taxon>
        <taxon>Pseudomonadati</taxon>
        <taxon>Myxococcota</taxon>
        <taxon>Myxococcia</taxon>
        <taxon>Myxococcales</taxon>
        <taxon>Cystobacterineae</taxon>
        <taxon>Myxococcaceae</taxon>
        <taxon>Myxococcus</taxon>
    </lineage>
</organism>
<name>Q1D878_MYXXD</name>
<sequence length="33" mass="3811">MRFGERISNPALHSVYNSARLASLENRELDLNH</sequence>
<dbReference type="EMBL" id="CP000113">
    <property type="protein sequence ID" value="ABF93090.1"/>
    <property type="molecule type" value="Genomic_DNA"/>
</dbReference>
<protein>
    <submittedName>
        <fullName evidence="1">Uncharacterized protein</fullName>
    </submittedName>
</protein>
<reference evidence="1 2" key="1">
    <citation type="journal article" date="2006" name="Proc. Natl. Acad. Sci. U.S.A.">
        <title>Evolution of sensory complexity recorded in a myxobacterial genome.</title>
        <authorList>
            <person name="Goldman B.S."/>
            <person name="Nierman W.C."/>
            <person name="Kaiser D."/>
            <person name="Slater S.C."/>
            <person name="Durkin A.S."/>
            <person name="Eisen J.A."/>
            <person name="Ronning C.M."/>
            <person name="Barbazuk W.B."/>
            <person name="Blanchard M."/>
            <person name="Field C."/>
            <person name="Halling C."/>
            <person name="Hinkle G."/>
            <person name="Iartchuk O."/>
            <person name="Kim H.S."/>
            <person name="Mackenzie C."/>
            <person name="Madupu R."/>
            <person name="Miller N."/>
            <person name="Shvartsbeyn A."/>
            <person name="Sullivan S.A."/>
            <person name="Vaudin M."/>
            <person name="Wiegand R."/>
            <person name="Kaplan H.B."/>
        </authorList>
    </citation>
    <scope>NUCLEOTIDE SEQUENCE [LARGE SCALE GENOMIC DNA]</scope>
    <source>
        <strain evidence="2">DK1622</strain>
    </source>
</reference>
<gene>
    <name evidence="1" type="ordered locus">MXAN_2934</name>
</gene>
<dbReference type="HOGENOM" id="CLU_3382848_0_0_7"/>
<dbReference type="Proteomes" id="UP000002402">
    <property type="component" value="Chromosome"/>
</dbReference>
<accession>Q1D878</accession>
<dbReference type="AlphaFoldDB" id="Q1D878"/>
<dbReference type="EnsemblBacteria" id="ABF93090">
    <property type="protein sequence ID" value="ABF93090"/>
    <property type="gene ID" value="MXAN_2934"/>
</dbReference>
<proteinExistence type="predicted"/>
<evidence type="ECO:0000313" key="2">
    <source>
        <dbReference type="Proteomes" id="UP000002402"/>
    </source>
</evidence>